<dbReference type="InterPro" id="IPR000601">
    <property type="entry name" value="PKD_dom"/>
</dbReference>
<dbReference type="Pfam" id="PF18962">
    <property type="entry name" value="Por_Secre_tail"/>
    <property type="match status" value="1"/>
</dbReference>
<feature type="domain" description="PKD" evidence="3">
    <location>
        <begin position="188"/>
        <end position="249"/>
    </location>
</feature>
<evidence type="ECO:0000256" key="1">
    <source>
        <dbReference type="ARBA" id="ARBA00022729"/>
    </source>
</evidence>
<feature type="chain" id="PRO_5046376857" description="PKD domain-containing protein" evidence="2">
    <location>
        <begin position="21"/>
        <end position="778"/>
    </location>
</feature>
<dbReference type="InterPro" id="IPR013783">
    <property type="entry name" value="Ig-like_fold"/>
</dbReference>
<name>A0ABQ1SIX4_9FLAO</name>
<dbReference type="SUPFAM" id="SSF49299">
    <property type="entry name" value="PKD domain"/>
    <property type="match status" value="1"/>
</dbReference>
<dbReference type="Pfam" id="PF00801">
    <property type="entry name" value="PKD"/>
    <property type="match status" value="1"/>
</dbReference>
<keyword evidence="1 2" id="KW-0732">Signal</keyword>
<dbReference type="CDD" id="cd00146">
    <property type="entry name" value="PKD"/>
    <property type="match status" value="1"/>
</dbReference>
<proteinExistence type="predicted"/>
<dbReference type="RefSeq" id="WP_188459277.1">
    <property type="nucleotide sequence ID" value="NZ_BMGM01000011.1"/>
</dbReference>
<keyword evidence="5" id="KW-1185">Reference proteome</keyword>
<gene>
    <name evidence="4" type="ORF">GCM10010832_22870</name>
</gene>
<evidence type="ECO:0000256" key="2">
    <source>
        <dbReference type="SAM" id="SignalP"/>
    </source>
</evidence>
<dbReference type="InterPro" id="IPR026444">
    <property type="entry name" value="Secre_tail"/>
</dbReference>
<dbReference type="EMBL" id="BMGM01000011">
    <property type="protein sequence ID" value="GGE42345.1"/>
    <property type="molecule type" value="Genomic_DNA"/>
</dbReference>
<dbReference type="Gene3D" id="2.60.40.10">
    <property type="entry name" value="Immunoglobulins"/>
    <property type="match status" value="1"/>
</dbReference>
<feature type="signal peptide" evidence="2">
    <location>
        <begin position="1"/>
        <end position="20"/>
    </location>
</feature>
<protein>
    <recommendedName>
        <fullName evidence="3">PKD domain-containing protein</fullName>
    </recommendedName>
</protein>
<sequence>MKNFYPLLILFFLSYFQATSQININDIVNENEFATVSSCDDSYFINNENNGLSNKNIVFTICPDNDNLVSTLDFTTFTAPEAFLDFIIYDGDDITANEIPYDGSVSLVTASDPETNPTGCITVAISSTFIPSVINSEIAFDVGCREICDIPSSLVNLEPSYFNTTSGFYEVGNYIPVTFEIDHEELDNESYTYEWDFGDEETTTTNIPFVQHVYTEISEYNVQVTVIDQFGCETLNTDLANVEVISRTSDSCADAQPFCAGGELFFFPNINNETPGGATSAEPGPDYGCLGIEPYPAWFYFQVDQAGDFEFLLQQNTNADFSGTNLDVDFIVWGPFDTPAGNCDNLTSANEIDCSYSVSATETMIIPNTVQGDFYIVLITNFNTNPGFISFQQTNAGGENAGLSSCPILNEEISLCNGDEYTIIPSIPANVVDNQVNYTWEIFNETTQAFEIIPDENDLSITVQSPGGTFKLTASNPITGSFVEGTIVVNYFETPSFQSSIENLVLCEEDSNNLEVNLNQADFTVEGINESQLSIAFYATETDAFNGLNSIANPSAYQPQNQSETIFIRAENNLSQSCYSISSFEIINNFPEITIPIEPLLDCDEDATGTATFDLTSFEDVIYQNLNPSDFSTTYYETLEDANTQENPIGNPQDYAAITGITPIFILVDNGDCSTTLSVEVNVNPNDVSCEGIGTESFSQQVKFYPNPVTSILKIDYSSLTPIESLKIYNINGQLIFQQKYNRLQNYLALNFSDFATGIFFVEIDNGIEKAVKKVIKI</sequence>
<dbReference type="NCBIfam" id="TIGR04183">
    <property type="entry name" value="Por_Secre_tail"/>
    <property type="match status" value="1"/>
</dbReference>
<organism evidence="4 5">
    <name type="scientific">Psychroflexus planctonicus</name>
    <dbReference type="NCBI Taxonomy" id="1526575"/>
    <lineage>
        <taxon>Bacteria</taxon>
        <taxon>Pseudomonadati</taxon>
        <taxon>Bacteroidota</taxon>
        <taxon>Flavobacteriia</taxon>
        <taxon>Flavobacteriales</taxon>
        <taxon>Flavobacteriaceae</taxon>
        <taxon>Psychroflexus</taxon>
    </lineage>
</organism>
<evidence type="ECO:0000313" key="4">
    <source>
        <dbReference type="EMBL" id="GGE42345.1"/>
    </source>
</evidence>
<comment type="caution">
    <text evidence="4">The sequence shown here is derived from an EMBL/GenBank/DDBJ whole genome shotgun (WGS) entry which is preliminary data.</text>
</comment>
<evidence type="ECO:0000313" key="5">
    <source>
        <dbReference type="Proteomes" id="UP000599179"/>
    </source>
</evidence>
<accession>A0ABQ1SIX4</accession>
<dbReference type="Proteomes" id="UP000599179">
    <property type="component" value="Unassembled WGS sequence"/>
</dbReference>
<reference evidence="5" key="1">
    <citation type="journal article" date="2019" name="Int. J. Syst. Evol. Microbiol.">
        <title>The Global Catalogue of Microorganisms (GCM) 10K type strain sequencing project: providing services to taxonomists for standard genome sequencing and annotation.</title>
        <authorList>
            <consortium name="The Broad Institute Genomics Platform"/>
            <consortium name="The Broad Institute Genome Sequencing Center for Infectious Disease"/>
            <person name="Wu L."/>
            <person name="Ma J."/>
        </authorList>
    </citation>
    <scope>NUCLEOTIDE SEQUENCE [LARGE SCALE GENOMIC DNA]</scope>
    <source>
        <strain evidence="5">CGMCC 1.12931</strain>
    </source>
</reference>
<evidence type="ECO:0000259" key="3">
    <source>
        <dbReference type="PROSITE" id="PS50093"/>
    </source>
</evidence>
<dbReference type="InterPro" id="IPR035986">
    <property type="entry name" value="PKD_dom_sf"/>
</dbReference>
<dbReference type="PROSITE" id="PS50093">
    <property type="entry name" value="PKD"/>
    <property type="match status" value="1"/>
</dbReference>